<protein>
    <submittedName>
        <fullName evidence="1">Uncharacterized protein</fullName>
    </submittedName>
</protein>
<dbReference type="InterPro" id="IPR057969">
    <property type="entry name" value="T4_Y13H-like"/>
</dbReference>
<dbReference type="AlphaFoldDB" id="A0A0F9XCU8"/>
<sequence>MGSETLPYECWAIMSTNESPRVVRINGQLAVYDNQPAALFKLGDILEANPGKQHAYAVRPATVTLEFRDE</sequence>
<gene>
    <name evidence="1" type="ORF">LCGC14_0164350</name>
</gene>
<accession>A0A0F9XCU8</accession>
<dbReference type="EMBL" id="LAZR01000062">
    <property type="protein sequence ID" value="KKN96791.1"/>
    <property type="molecule type" value="Genomic_DNA"/>
</dbReference>
<comment type="caution">
    <text evidence="1">The sequence shown here is derived from an EMBL/GenBank/DDBJ whole genome shotgun (WGS) entry which is preliminary data.</text>
</comment>
<evidence type="ECO:0000313" key="1">
    <source>
        <dbReference type="EMBL" id="KKN96791.1"/>
    </source>
</evidence>
<name>A0A0F9XCU8_9ZZZZ</name>
<proteinExistence type="predicted"/>
<organism evidence="1">
    <name type="scientific">marine sediment metagenome</name>
    <dbReference type="NCBI Taxonomy" id="412755"/>
    <lineage>
        <taxon>unclassified sequences</taxon>
        <taxon>metagenomes</taxon>
        <taxon>ecological metagenomes</taxon>
    </lineage>
</organism>
<reference evidence="1" key="1">
    <citation type="journal article" date="2015" name="Nature">
        <title>Complex archaea that bridge the gap between prokaryotes and eukaryotes.</title>
        <authorList>
            <person name="Spang A."/>
            <person name="Saw J.H."/>
            <person name="Jorgensen S.L."/>
            <person name="Zaremba-Niedzwiedzka K."/>
            <person name="Martijn J."/>
            <person name="Lind A.E."/>
            <person name="van Eijk R."/>
            <person name="Schleper C."/>
            <person name="Guy L."/>
            <person name="Ettema T.J."/>
        </authorList>
    </citation>
    <scope>NUCLEOTIDE SEQUENCE</scope>
</reference>
<dbReference type="Pfam" id="PF25744">
    <property type="entry name" value="T4_Y13H"/>
    <property type="match status" value="1"/>
</dbReference>